<sequence>MLHDANLQLLIHDLVSEVGNMVLNIVLNWCSQFQEMQGAPNNSGIPRPPITLRLIVPASQCGSLIGKGGSKIKEIRESPPKGATIPYRPKPQVAGPVILAGGQAYTIQGNYAVPAHADVSTMPMFPGLASIAGHPPLGLPPSPLLHTGLADPLLKNGHLQAALPPAHLAADTLTNALAHQDSKKCGHLHALAALAGSQLRTNNQNRNQPGANQQSHEMTVPNELIGCIIGKGGTKIAEIRQISGAMIRISNCEEREGGTTDRTITIQGNPDSVALAQYLINMSVELQKANLEAQNPANPGGPGSSTPGSSSSGPSSAGASPLASAIPLAQLLSKPGALNALSSLSALGGLTELLGGSHSSPVQTTGVHRSHKTYTPRLRSPGSGMGPQDNSKLKSERSKFAPY</sequence>
<feature type="compositionally biased region" description="Polar residues" evidence="3">
    <location>
        <begin position="199"/>
        <end position="217"/>
    </location>
</feature>
<dbReference type="GO" id="GO:0010468">
    <property type="term" value="P:regulation of gene expression"/>
    <property type="evidence" value="ECO:0007669"/>
    <property type="project" value="UniProtKB-ARBA"/>
</dbReference>
<dbReference type="SMART" id="SM00322">
    <property type="entry name" value="KH"/>
    <property type="match status" value="2"/>
</dbReference>
<keyword evidence="2" id="KW-0694">RNA-binding</keyword>
<dbReference type="EMBL" id="OA565158">
    <property type="protein sequence ID" value="CAD7196412.1"/>
    <property type="molecule type" value="Genomic_DNA"/>
</dbReference>
<feature type="region of interest" description="Disordered" evidence="3">
    <location>
        <begin position="199"/>
        <end position="218"/>
    </location>
</feature>
<dbReference type="Pfam" id="PF00013">
    <property type="entry name" value="KH_1"/>
    <property type="match status" value="2"/>
</dbReference>
<evidence type="ECO:0000259" key="4">
    <source>
        <dbReference type="SMART" id="SM00322"/>
    </source>
</evidence>
<organism evidence="5">
    <name type="scientific">Timema douglasi</name>
    <name type="common">Walking stick</name>
    <dbReference type="NCBI Taxonomy" id="61478"/>
    <lineage>
        <taxon>Eukaryota</taxon>
        <taxon>Metazoa</taxon>
        <taxon>Ecdysozoa</taxon>
        <taxon>Arthropoda</taxon>
        <taxon>Hexapoda</taxon>
        <taxon>Insecta</taxon>
        <taxon>Pterygota</taxon>
        <taxon>Neoptera</taxon>
        <taxon>Polyneoptera</taxon>
        <taxon>Phasmatodea</taxon>
        <taxon>Timematodea</taxon>
        <taxon>Timematoidea</taxon>
        <taxon>Timematidae</taxon>
        <taxon>Timema</taxon>
    </lineage>
</organism>
<feature type="region of interest" description="Disordered" evidence="3">
    <location>
        <begin position="293"/>
        <end position="320"/>
    </location>
</feature>
<protein>
    <recommendedName>
        <fullName evidence="4">K Homology domain-containing protein</fullName>
    </recommendedName>
</protein>
<evidence type="ECO:0000256" key="2">
    <source>
        <dbReference type="PROSITE-ProRule" id="PRU00117"/>
    </source>
</evidence>
<feature type="compositionally biased region" description="Basic and acidic residues" evidence="3">
    <location>
        <begin position="391"/>
        <end position="403"/>
    </location>
</feature>
<reference evidence="5" key="1">
    <citation type="submission" date="2020-11" db="EMBL/GenBank/DDBJ databases">
        <authorList>
            <person name="Tran Van P."/>
        </authorList>
    </citation>
    <scope>NUCLEOTIDE SEQUENCE</scope>
</reference>
<dbReference type="InterPro" id="IPR004087">
    <property type="entry name" value="KH_dom"/>
</dbReference>
<feature type="region of interest" description="Disordered" evidence="3">
    <location>
        <begin position="358"/>
        <end position="403"/>
    </location>
</feature>
<dbReference type="SUPFAM" id="SSF54791">
    <property type="entry name" value="Eukaryotic type KH-domain (KH-domain type I)"/>
    <property type="match status" value="2"/>
</dbReference>
<feature type="domain" description="K Homology" evidence="4">
    <location>
        <begin position="48"/>
        <end position="126"/>
    </location>
</feature>
<evidence type="ECO:0000256" key="3">
    <source>
        <dbReference type="SAM" id="MobiDB-lite"/>
    </source>
</evidence>
<dbReference type="PROSITE" id="PS50084">
    <property type="entry name" value="KH_TYPE_1"/>
    <property type="match status" value="2"/>
</dbReference>
<dbReference type="InterPro" id="IPR004088">
    <property type="entry name" value="KH_dom_type_1"/>
</dbReference>
<evidence type="ECO:0000313" key="5">
    <source>
        <dbReference type="EMBL" id="CAD7196412.1"/>
    </source>
</evidence>
<dbReference type="Gene3D" id="3.30.1370.10">
    <property type="entry name" value="K Homology domain, type 1"/>
    <property type="match status" value="2"/>
</dbReference>
<dbReference type="InterPro" id="IPR036612">
    <property type="entry name" value="KH_dom_type_1_sf"/>
</dbReference>
<gene>
    <name evidence="5" type="ORF">TDIB3V08_LOCUS2763</name>
</gene>
<keyword evidence="1" id="KW-0677">Repeat</keyword>
<name>A0A7R8Z533_TIMDO</name>
<dbReference type="PANTHER" id="PTHR10288">
    <property type="entry name" value="KH DOMAIN CONTAINING RNA BINDING PROTEIN"/>
    <property type="match status" value="1"/>
</dbReference>
<feature type="compositionally biased region" description="Low complexity" evidence="3">
    <location>
        <begin position="304"/>
        <end position="320"/>
    </location>
</feature>
<evidence type="ECO:0000256" key="1">
    <source>
        <dbReference type="ARBA" id="ARBA00022737"/>
    </source>
</evidence>
<proteinExistence type="predicted"/>
<dbReference type="AlphaFoldDB" id="A0A7R8Z533"/>
<feature type="domain" description="K Homology" evidence="4">
    <location>
        <begin position="212"/>
        <end position="285"/>
    </location>
</feature>
<accession>A0A7R8Z533</accession>
<dbReference type="CDD" id="cd22439">
    <property type="entry name" value="KH-I_PCBP_rpt3"/>
    <property type="match status" value="1"/>
</dbReference>
<dbReference type="GO" id="GO:0003723">
    <property type="term" value="F:RNA binding"/>
    <property type="evidence" value="ECO:0007669"/>
    <property type="project" value="UniProtKB-UniRule"/>
</dbReference>